<dbReference type="OrthoDB" id="129343at2"/>
<reference evidence="2 3" key="1">
    <citation type="submission" date="2018-08" db="EMBL/GenBank/DDBJ databases">
        <title>Genomic Encyclopedia of Archaeal and Bacterial Type Strains, Phase II (KMG-II): from individual species to whole genera.</title>
        <authorList>
            <person name="Goeker M."/>
        </authorList>
    </citation>
    <scope>NUCLEOTIDE SEQUENCE [LARGE SCALE GENOMIC DNA]</scope>
    <source>
        <strain evidence="2 3">DSM 45791</strain>
    </source>
</reference>
<organism evidence="2 3">
    <name type="scientific">Kutzneria buriramensis</name>
    <dbReference type="NCBI Taxonomy" id="1045776"/>
    <lineage>
        <taxon>Bacteria</taxon>
        <taxon>Bacillati</taxon>
        <taxon>Actinomycetota</taxon>
        <taxon>Actinomycetes</taxon>
        <taxon>Pseudonocardiales</taxon>
        <taxon>Pseudonocardiaceae</taxon>
        <taxon>Kutzneria</taxon>
    </lineage>
</organism>
<dbReference type="Gene3D" id="3.10.450.50">
    <property type="match status" value="1"/>
</dbReference>
<dbReference type="GO" id="GO:0030638">
    <property type="term" value="P:polyketide metabolic process"/>
    <property type="evidence" value="ECO:0007669"/>
    <property type="project" value="InterPro"/>
</dbReference>
<dbReference type="InterPro" id="IPR032710">
    <property type="entry name" value="NTF2-like_dom_sf"/>
</dbReference>
<evidence type="ECO:0000313" key="3">
    <source>
        <dbReference type="Proteomes" id="UP000256269"/>
    </source>
</evidence>
<keyword evidence="3" id="KW-1185">Reference proteome</keyword>
<dbReference type="Proteomes" id="UP000256269">
    <property type="component" value="Unassembled WGS sequence"/>
</dbReference>
<evidence type="ECO:0000259" key="1">
    <source>
        <dbReference type="Pfam" id="PF12680"/>
    </source>
</evidence>
<sequence length="125" mass="14041">MAIDENKRTAVDFFERTFNQKDPEGAAAAYLGDHYIQHNPRAADGAEGFVAFINANRERAPQTRVEIKRAVAEGDHVVLHNRFIRPGVPDLATIDIFRLEQGKIVEHWDVIQEVPEAAANANTMF</sequence>
<gene>
    <name evidence="2" type="ORF">BCF44_120115</name>
</gene>
<comment type="caution">
    <text evidence="2">The sequence shown here is derived from an EMBL/GenBank/DDBJ whole genome shotgun (WGS) entry which is preliminary data.</text>
</comment>
<dbReference type="InterPro" id="IPR009959">
    <property type="entry name" value="Cyclase_SnoaL-like"/>
</dbReference>
<dbReference type="Pfam" id="PF12680">
    <property type="entry name" value="SnoaL_2"/>
    <property type="match status" value="1"/>
</dbReference>
<evidence type="ECO:0000313" key="2">
    <source>
        <dbReference type="EMBL" id="REH33043.1"/>
    </source>
</evidence>
<proteinExistence type="predicted"/>
<dbReference type="PANTHER" id="PTHR38436:SF1">
    <property type="entry name" value="ESTER CYCLASE"/>
    <property type="match status" value="1"/>
</dbReference>
<dbReference type="AlphaFoldDB" id="A0A3E0GZH1"/>
<feature type="domain" description="SnoaL-like" evidence="1">
    <location>
        <begin position="12"/>
        <end position="107"/>
    </location>
</feature>
<dbReference type="PANTHER" id="PTHR38436">
    <property type="entry name" value="POLYKETIDE CYCLASE SNOAL-LIKE DOMAIN"/>
    <property type="match status" value="1"/>
</dbReference>
<accession>A0A3E0GZH1</accession>
<name>A0A3E0GZH1_9PSEU</name>
<dbReference type="SUPFAM" id="SSF54427">
    <property type="entry name" value="NTF2-like"/>
    <property type="match status" value="1"/>
</dbReference>
<protein>
    <submittedName>
        <fullName evidence="2">Putative SnoaL-like aldol condensation-catalyzing enzyme</fullName>
    </submittedName>
</protein>
<dbReference type="EMBL" id="QUNO01000020">
    <property type="protein sequence ID" value="REH33043.1"/>
    <property type="molecule type" value="Genomic_DNA"/>
</dbReference>
<dbReference type="InterPro" id="IPR037401">
    <property type="entry name" value="SnoaL-like"/>
</dbReference>
<dbReference type="RefSeq" id="WP_116180458.1">
    <property type="nucleotide sequence ID" value="NZ_CP144375.1"/>
</dbReference>